<proteinExistence type="inferred from homology"/>
<dbReference type="PANTHER" id="PTHR33722:SF1">
    <property type="entry name" value="CATION CHANNEL SPERM-ASSOCIATED AUXILIARY SUBUNIT DELTA"/>
    <property type="match status" value="1"/>
</dbReference>
<evidence type="ECO:0000256" key="13">
    <source>
        <dbReference type="ARBA" id="ARBA00023180"/>
    </source>
</evidence>
<evidence type="ECO:0000256" key="7">
    <source>
        <dbReference type="ARBA" id="ARBA00022846"/>
    </source>
</evidence>
<evidence type="ECO:0000256" key="10">
    <source>
        <dbReference type="ARBA" id="ARBA00023069"/>
    </source>
</evidence>
<feature type="domain" description="CATSPERD beta-propeller" evidence="21">
    <location>
        <begin position="43"/>
        <end position="370"/>
    </location>
</feature>
<evidence type="ECO:0000259" key="22">
    <source>
        <dbReference type="Pfam" id="PF22850"/>
    </source>
</evidence>
<evidence type="ECO:0000256" key="19">
    <source>
        <dbReference type="SAM" id="MobiDB-lite"/>
    </source>
</evidence>
<dbReference type="FunCoup" id="A0A340XHC2">
    <property type="interactions" value="18"/>
</dbReference>
<evidence type="ECO:0000256" key="14">
    <source>
        <dbReference type="ARBA" id="ARBA00023273"/>
    </source>
</evidence>
<evidence type="ECO:0000313" key="24">
    <source>
        <dbReference type="Proteomes" id="UP000265300"/>
    </source>
</evidence>
<dbReference type="GO" id="GO:0097228">
    <property type="term" value="C:sperm principal piece"/>
    <property type="evidence" value="ECO:0007669"/>
    <property type="project" value="TreeGrafter"/>
</dbReference>
<evidence type="ECO:0000256" key="12">
    <source>
        <dbReference type="ARBA" id="ARBA00023157"/>
    </source>
</evidence>
<dbReference type="InterPro" id="IPR028751">
    <property type="entry name" value="CATSPERD/E"/>
</dbReference>
<feature type="domain" description="CATSPERD/E C-terminal" evidence="22">
    <location>
        <begin position="539"/>
        <end position="755"/>
    </location>
</feature>
<feature type="chain" id="PRO_5016453047" description="Cation channel sperm-associated auxiliary subunit delta" evidence="20">
    <location>
        <begin position="21"/>
        <end position="850"/>
    </location>
</feature>
<dbReference type="Proteomes" id="UP000265300">
    <property type="component" value="Unplaced"/>
</dbReference>
<dbReference type="AlphaFoldDB" id="A0A340XHC2"/>
<keyword evidence="10" id="KW-0969">Cilium</keyword>
<keyword evidence="12" id="KW-1015">Disulfide bond</keyword>
<evidence type="ECO:0000256" key="3">
    <source>
        <dbReference type="ARBA" id="ARBA00022475"/>
    </source>
</evidence>
<dbReference type="CTD" id="257062"/>
<evidence type="ECO:0000256" key="5">
    <source>
        <dbReference type="ARBA" id="ARBA00022729"/>
    </source>
</evidence>
<dbReference type="InterPro" id="IPR053813">
    <property type="entry name" value="CATSPERD_beta-prop"/>
</dbReference>
<evidence type="ECO:0000256" key="2">
    <source>
        <dbReference type="ARBA" id="ARBA00022473"/>
    </source>
</evidence>
<evidence type="ECO:0000313" key="25">
    <source>
        <dbReference type="RefSeq" id="XP_007460793.1"/>
    </source>
</evidence>
<protein>
    <recommendedName>
        <fullName evidence="16">Cation channel sperm-associated auxiliary subunit delta</fullName>
    </recommendedName>
    <alternativeName>
        <fullName evidence="17">Transmembrane protein 146</fullName>
    </alternativeName>
</protein>
<dbReference type="GO" id="GO:0048240">
    <property type="term" value="P:sperm capacitation"/>
    <property type="evidence" value="ECO:0007669"/>
    <property type="project" value="TreeGrafter"/>
</dbReference>
<comment type="function">
    <text evidence="18">Auxiliary component of the CatSper complex, a complex involved in sperm cell hyperactivation. Sperm cell hyperactivation is needed for sperm motility which is essential late in the preparation of sperm for fertilization. Required for CATSPER1 stability before intraflagellar transport and/or incorporation of the CatSper complex channel into the flagellar membrane.</text>
</comment>
<dbReference type="KEGG" id="lve:103076201"/>
<evidence type="ECO:0000256" key="18">
    <source>
        <dbReference type="ARBA" id="ARBA00046028"/>
    </source>
</evidence>
<reference evidence="25" key="1">
    <citation type="submission" date="2025-08" db="UniProtKB">
        <authorList>
            <consortium name="RefSeq"/>
        </authorList>
    </citation>
    <scope>IDENTIFICATION</scope>
</reference>
<evidence type="ECO:0000256" key="6">
    <source>
        <dbReference type="ARBA" id="ARBA00022782"/>
    </source>
</evidence>
<organism evidence="24 25">
    <name type="scientific">Lipotes vexillifer</name>
    <name type="common">Yangtze river dolphin</name>
    <dbReference type="NCBI Taxonomy" id="118797"/>
    <lineage>
        <taxon>Eukaryota</taxon>
        <taxon>Metazoa</taxon>
        <taxon>Chordata</taxon>
        <taxon>Craniata</taxon>
        <taxon>Vertebrata</taxon>
        <taxon>Euteleostomi</taxon>
        <taxon>Mammalia</taxon>
        <taxon>Eutheria</taxon>
        <taxon>Laurasiatheria</taxon>
        <taxon>Artiodactyla</taxon>
        <taxon>Whippomorpha</taxon>
        <taxon>Cetacea</taxon>
        <taxon>Odontoceti</taxon>
        <taxon>Lipotidae</taxon>
        <taxon>Lipotes</taxon>
    </lineage>
</organism>
<feature type="signal peptide" evidence="20">
    <location>
        <begin position="1"/>
        <end position="20"/>
    </location>
</feature>
<evidence type="ECO:0000256" key="15">
    <source>
        <dbReference type="ARBA" id="ARBA00037793"/>
    </source>
</evidence>
<dbReference type="GeneID" id="103076201"/>
<dbReference type="InParanoid" id="A0A340XHC2"/>
<accession>A0A340XHC2</accession>
<evidence type="ECO:0000259" key="23">
    <source>
        <dbReference type="Pfam" id="PF23747"/>
    </source>
</evidence>
<sequence length="850" mass="95104">MLLLMLVAATTLRLCPLARAQPLCRIRTVRTGKVFHVREQIQGDHLYFSSGTTRLMKHPCKKNIALYLGRQVFLTKNSFESSVLPFSIPTSMQVGIPEVTSAHFAGSVLLLVVNRKVYVYDYEANSWNASTGVEHPVSHISGDNCCYSGNSFCMDISNSVFAYLHGDQISQANIYFSNTRGYRFQKYSQERQAELVGSLGGIFYFYSLSQVGLLLVDQRKAMFGYSDHPLNRSFGLPFDYNGTLDILIAPGQKGILIFWFEKSLLVSRNAGQLVNPVQVREGQHILYSSIFEANITIHSVAANENELAVLTRENNLYYGSLGILSSSLIKFADQNIWSEEAVLMFTDVGMLEILTPLPDSTSPAFDFQKCPVNIQAILMDPQLQVDVCKVELLQGEFENKMYTIDMNSELELTALMIPRPSTSPVPLVMVSNPHSLGLQAVIYEDGYTYDGNTKHRLNISLRQQQHCGRADPSFTSNIKRPTISTITLDIANKEISCLDLKPLTALISVGCDLEKKIVIQNEISACYNGVLDPVALQDNYSYVIEREAYDPSFQGQKATEDLEVPYHYEKLGCPILVYYDTPWKPVVELWREGKFQEVVEAEYVLLEVNGLFTYTYSLTADMALCSSQPQNWTTIAKTAGDKGPFAWDRENYVSCHDPDNYAPLRWPEAPYQVLGGPTDNKVVFDPRTGIYTFFISVVDPHYSYCHLETTFSVYVYGAFPLPIFPPEITIVLLTGATLLSVWLAYMIPKLLHTEQGRRVKGFWAQGVVPAAKTPCPHAATSWILVKRLGFPSREGPRDLAQGLGQEGPSSGSRLENFRGGCGRQLPWALQKRKADESLAQGKFLPISGQT</sequence>
<keyword evidence="8" id="KW-0744">Spermatogenesis</keyword>
<feature type="region of interest" description="Disordered" evidence="19">
    <location>
        <begin position="797"/>
        <end position="818"/>
    </location>
</feature>
<keyword evidence="7" id="KW-0282">Flagellum</keyword>
<dbReference type="InterPro" id="IPR055451">
    <property type="entry name" value="Ig-like_CATSPERD"/>
</dbReference>
<keyword evidence="5 20" id="KW-0732">Signal</keyword>
<evidence type="ECO:0000256" key="20">
    <source>
        <dbReference type="SAM" id="SignalP"/>
    </source>
</evidence>
<keyword evidence="24" id="KW-1185">Reference proteome</keyword>
<evidence type="ECO:0000256" key="8">
    <source>
        <dbReference type="ARBA" id="ARBA00022871"/>
    </source>
</evidence>
<evidence type="ECO:0000259" key="21">
    <source>
        <dbReference type="Pfam" id="PF15020"/>
    </source>
</evidence>
<keyword evidence="13" id="KW-0325">Glycoprotein</keyword>
<comment type="subcellular location">
    <subcellularLocation>
        <location evidence="15">Cell projection</location>
        <location evidence="15">Cilium</location>
        <location evidence="15">Flagellum membrane</location>
        <topology evidence="15">Single-pass type I membrane protein</topology>
    </subcellularLocation>
</comment>
<gene>
    <name evidence="25" type="primary">CATSPERD</name>
</gene>
<keyword evidence="2" id="KW-0217">Developmental protein</keyword>
<dbReference type="OrthoDB" id="8646292at2759"/>
<dbReference type="STRING" id="118797.A0A340XHC2"/>
<dbReference type="GO" id="GO:0036128">
    <property type="term" value="C:CatSper complex"/>
    <property type="evidence" value="ECO:0007669"/>
    <property type="project" value="InterPro"/>
</dbReference>
<feature type="domain" description="CATSPERD Ig-like" evidence="23">
    <location>
        <begin position="390"/>
        <end position="509"/>
    </location>
</feature>
<dbReference type="Pfam" id="PF22850">
    <property type="entry name" value="CATSPERD-E_C"/>
    <property type="match status" value="1"/>
</dbReference>
<evidence type="ECO:0000256" key="17">
    <source>
        <dbReference type="ARBA" id="ARBA00041424"/>
    </source>
</evidence>
<keyword evidence="9" id="KW-1133">Transmembrane helix</keyword>
<keyword evidence="11" id="KW-0472">Membrane</keyword>
<dbReference type="RefSeq" id="XP_007460793.1">
    <property type="nucleotide sequence ID" value="XM_007460731.1"/>
</dbReference>
<keyword evidence="6" id="KW-0221">Differentiation</keyword>
<dbReference type="GO" id="GO:0030317">
    <property type="term" value="P:flagellated sperm motility"/>
    <property type="evidence" value="ECO:0007669"/>
    <property type="project" value="TreeGrafter"/>
</dbReference>
<evidence type="ECO:0000256" key="9">
    <source>
        <dbReference type="ARBA" id="ARBA00022989"/>
    </source>
</evidence>
<dbReference type="InterPro" id="IPR053814">
    <property type="entry name" value="CATSPERD/E_C"/>
</dbReference>
<evidence type="ECO:0000256" key="16">
    <source>
        <dbReference type="ARBA" id="ARBA00040129"/>
    </source>
</evidence>
<keyword evidence="14" id="KW-0966">Cell projection</keyword>
<evidence type="ECO:0000256" key="4">
    <source>
        <dbReference type="ARBA" id="ARBA00022692"/>
    </source>
</evidence>
<keyword evidence="3" id="KW-1003">Cell membrane</keyword>
<dbReference type="Pfam" id="PF15020">
    <property type="entry name" value="Beta-prop_CATSPERD"/>
    <property type="match status" value="1"/>
</dbReference>
<comment type="similarity">
    <text evidence="1">Belongs to the CATSPERD family.</text>
</comment>
<dbReference type="PANTHER" id="PTHR33722">
    <property type="entry name" value="CATION CHANNEL SPERM-ASSOCIATED PROTEIN SUBUNIT DELTA-RELATED"/>
    <property type="match status" value="1"/>
</dbReference>
<name>A0A340XHC2_LIPVE</name>
<evidence type="ECO:0000256" key="1">
    <source>
        <dbReference type="ARBA" id="ARBA00010246"/>
    </source>
</evidence>
<keyword evidence="4" id="KW-0812">Transmembrane</keyword>
<evidence type="ECO:0000256" key="11">
    <source>
        <dbReference type="ARBA" id="ARBA00023136"/>
    </source>
</evidence>
<dbReference type="Pfam" id="PF23747">
    <property type="entry name" value="Ig-like_CATSPERD"/>
    <property type="match status" value="1"/>
</dbReference>